<name>A0A4Y7PEG9_9AGAM</name>
<dbReference type="AlphaFoldDB" id="A0A4Y7PEG9"/>
<proteinExistence type="predicted"/>
<dbReference type="STRING" id="50990.A0A4Y7PEG9"/>
<dbReference type="Proteomes" id="UP000294933">
    <property type="component" value="Unassembled WGS sequence"/>
</dbReference>
<dbReference type="OrthoDB" id="2553626at2759"/>
<gene>
    <name evidence="2" type="ORF">BD410DRAFT_361176</name>
</gene>
<feature type="compositionally biased region" description="Basic residues" evidence="1">
    <location>
        <begin position="171"/>
        <end position="185"/>
    </location>
</feature>
<evidence type="ECO:0000256" key="1">
    <source>
        <dbReference type="SAM" id="MobiDB-lite"/>
    </source>
</evidence>
<feature type="region of interest" description="Disordered" evidence="1">
    <location>
        <begin position="171"/>
        <end position="197"/>
    </location>
</feature>
<keyword evidence="3" id="KW-1185">Reference proteome</keyword>
<evidence type="ECO:0000313" key="3">
    <source>
        <dbReference type="Proteomes" id="UP000294933"/>
    </source>
</evidence>
<protein>
    <submittedName>
        <fullName evidence="2">Uncharacterized protein</fullName>
    </submittedName>
</protein>
<sequence length="217" mass="24572">MSRSRRLFLHASALSDQEYTIYLSAVHQLLGDADKDSQVTDDVALENTVLGADWVRGWMKGVYSDVSSIDQILQMFAPSLAPTDTLTVGHILAALRLVMHARSGAPVAGRLVFVQKNHIFVHRVSTIKSCINFEIPFHRYGSPVAPIVTQLSFAHLMLLYIYRHPLHFQHQRHRHQHPTRTRQRRPAQAIQTSLRSHSSNYPSLVPIVFIDQHASIS</sequence>
<evidence type="ECO:0000313" key="2">
    <source>
        <dbReference type="EMBL" id="TDL13804.1"/>
    </source>
</evidence>
<organism evidence="2 3">
    <name type="scientific">Rickenella mellea</name>
    <dbReference type="NCBI Taxonomy" id="50990"/>
    <lineage>
        <taxon>Eukaryota</taxon>
        <taxon>Fungi</taxon>
        <taxon>Dikarya</taxon>
        <taxon>Basidiomycota</taxon>
        <taxon>Agaricomycotina</taxon>
        <taxon>Agaricomycetes</taxon>
        <taxon>Hymenochaetales</taxon>
        <taxon>Rickenellaceae</taxon>
        <taxon>Rickenella</taxon>
    </lineage>
</organism>
<dbReference type="EMBL" id="ML170459">
    <property type="protein sequence ID" value="TDL13804.1"/>
    <property type="molecule type" value="Genomic_DNA"/>
</dbReference>
<dbReference type="VEuPathDB" id="FungiDB:BD410DRAFT_361176"/>
<accession>A0A4Y7PEG9</accession>
<reference evidence="2 3" key="1">
    <citation type="submission" date="2018-06" db="EMBL/GenBank/DDBJ databases">
        <title>A transcriptomic atlas of mushroom development highlights an independent origin of complex multicellularity.</title>
        <authorList>
            <consortium name="DOE Joint Genome Institute"/>
            <person name="Krizsan K."/>
            <person name="Almasi E."/>
            <person name="Merenyi Z."/>
            <person name="Sahu N."/>
            <person name="Viragh M."/>
            <person name="Koszo T."/>
            <person name="Mondo S."/>
            <person name="Kiss B."/>
            <person name="Balint B."/>
            <person name="Kues U."/>
            <person name="Barry K."/>
            <person name="Hegedus J.C."/>
            <person name="Henrissat B."/>
            <person name="Johnson J."/>
            <person name="Lipzen A."/>
            <person name="Ohm R."/>
            <person name="Nagy I."/>
            <person name="Pangilinan J."/>
            <person name="Yan J."/>
            <person name="Xiong Y."/>
            <person name="Grigoriev I.V."/>
            <person name="Hibbett D.S."/>
            <person name="Nagy L.G."/>
        </authorList>
    </citation>
    <scope>NUCLEOTIDE SEQUENCE [LARGE SCALE GENOMIC DNA]</scope>
    <source>
        <strain evidence="2 3">SZMC22713</strain>
    </source>
</reference>